<dbReference type="EMBL" id="LECT01000026">
    <property type="protein sequence ID" value="KLU04733.1"/>
    <property type="molecule type" value="Genomic_DNA"/>
</dbReference>
<dbReference type="STRING" id="595434.RISK_003355"/>
<keyword evidence="3" id="KW-1185">Reference proteome</keyword>
<dbReference type="AlphaFoldDB" id="A0A0J1BDN6"/>
<accession>A0A0J1BDN6</accession>
<dbReference type="Proteomes" id="UP000036367">
    <property type="component" value="Unassembled WGS sequence"/>
</dbReference>
<protein>
    <submittedName>
        <fullName evidence="2">Transmembrane protein</fullName>
    </submittedName>
</protein>
<dbReference type="PATRIC" id="fig|595434.4.peg.3199"/>
<keyword evidence="2" id="KW-0472">Membrane</keyword>
<feature type="compositionally biased region" description="Low complexity" evidence="1">
    <location>
        <begin position="1"/>
        <end position="26"/>
    </location>
</feature>
<sequence>MSHHPVSPVTTSSPVKTPPASHALAPGSGGGGPACDAFESRLNQWIDADAEADIDNDGHLIDCQHCRQTLAIWRHLEVGSQDLGGNLSAATARVSFRRLAVRWSVAVAACFLAVIVLRAPGTHLSVDQANSGVGTTGDGLQWKGASPVPSHSEWLAKGTVANALSGEAFGLQDEVLSPKGALLVSGEAAVDSTSSQSLLLAQWIAQSRPTVAQLSVGVAPLGRTLQRTANLFY</sequence>
<proteinExistence type="predicted"/>
<evidence type="ECO:0000313" key="3">
    <source>
        <dbReference type="Proteomes" id="UP000036367"/>
    </source>
</evidence>
<keyword evidence="2" id="KW-0812">Transmembrane</keyword>
<gene>
    <name evidence="2" type="ORF">RISK_003355</name>
</gene>
<feature type="region of interest" description="Disordered" evidence="1">
    <location>
        <begin position="1"/>
        <end position="32"/>
    </location>
</feature>
<comment type="caution">
    <text evidence="2">The sequence shown here is derived from an EMBL/GenBank/DDBJ whole genome shotgun (WGS) entry which is preliminary data.</text>
</comment>
<evidence type="ECO:0000313" key="2">
    <source>
        <dbReference type="EMBL" id="KLU04733.1"/>
    </source>
</evidence>
<organism evidence="2 3">
    <name type="scientific">Rhodopirellula islandica</name>
    <dbReference type="NCBI Taxonomy" id="595434"/>
    <lineage>
        <taxon>Bacteria</taxon>
        <taxon>Pseudomonadati</taxon>
        <taxon>Planctomycetota</taxon>
        <taxon>Planctomycetia</taxon>
        <taxon>Pirellulales</taxon>
        <taxon>Pirellulaceae</taxon>
        <taxon>Rhodopirellula</taxon>
    </lineage>
</organism>
<dbReference type="RefSeq" id="WP_236696277.1">
    <property type="nucleotide sequence ID" value="NZ_LECT01000026.1"/>
</dbReference>
<name>A0A0J1BDN6_RHOIS</name>
<evidence type="ECO:0000256" key="1">
    <source>
        <dbReference type="SAM" id="MobiDB-lite"/>
    </source>
</evidence>
<reference evidence="2" key="1">
    <citation type="submission" date="2015-05" db="EMBL/GenBank/DDBJ databases">
        <title>Permanent draft genome of Rhodopirellula islandicus K833.</title>
        <authorList>
            <person name="Kizina J."/>
            <person name="Richter M."/>
            <person name="Glockner F.O."/>
            <person name="Harder J."/>
        </authorList>
    </citation>
    <scope>NUCLEOTIDE SEQUENCE [LARGE SCALE GENOMIC DNA]</scope>
    <source>
        <strain evidence="2">K833</strain>
    </source>
</reference>